<keyword evidence="2 5" id="KW-0560">Oxidoreductase</keyword>
<feature type="binding site" evidence="5">
    <location>
        <position position="257"/>
    </location>
    <ligand>
        <name>substrate</name>
    </ligand>
</feature>
<sequence length="372" mass="40263">MGLILVDENIPAAEALLSGFGEVRRFRGRELTAEAVKPADALLVRSVTRVNSDLLEDSRVRFVGSTTIGTDHLDTDWLEQNGIHWCSAPGSNAHSVVDYVLSAVCVLPGLLEKLLGGGRVGIVGYGNVGSRLHHRLAALGIDCLAYDPLLNETQCPISSALPAVLNSPLVCLHTPLTRSGPHPTAGMLSLDDLLVLPQGAVLLNAGRGEVLPNDLLLALLDKRPDIQLVLDVWENEPAISTELLARCTLGTPHIAGYSQDGKWLGVKMVAKALANQWGVLLPQVKPEFLVSAPSVTLKPKQHSSELIRQAVLAAYDVRDDHNRLQRAFQAGKDFDELRRTYPARREISELNVSVEGELPSESRQVLAALRVV</sequence>
<comment type="pathway">
    <text evidence="5">Cofactor biosynthesis; pyridoxine 5'-phosphate biosynthesis; pyridoxine 5'-phosphate from D-erythrose 4-phosphate: step 2/5.</text>
</comment>
<dbReference type="GO" id="GO:0008615">
    <property type="term" value="P:pyridoxine biosynthetic process"/>
    <property type="evidence" value="ECO:0007669"/>
    <property type="project" value="UniProtKB-UniRule"/>
</dbReference>
<dbReference type="InterPro" id="IPR038251">
    <property type="entry name" value="PdxB_dimer_sf"/>
</dbReference>
<evidence type="ECO:0000313" key="9">
    <source>
        <dbReference type="EMBL" id="MBB3046148.1"/>
    </source>
</evidence>
<dbReference type="Pfam" id="PF00389">
    <property type="entry name" value="2-Hacid_dh"/>
    <property type="match status" value="1"/>
</dbReference>
<dbReference type="Gene3D" id="3.40.50.720">
    <property type="entry name" value="NAD(P)-binding Rossmann-like Domain"/>
    <property type="match status" value="2"/>
</dbReference>
<dbReference type="PANTHER" id="PTHR42938">
    <property type="entry name" value="FORMATE DEHYDROGENASE 1"/>
    <property type="match status" value="1"/>
</dbReference>
<keyword evidence="10" id="KW-1185">Reference proteome</keyword>
<feature type="domain" description="D-isomer specific 2-hydroxyacid dehydrogenase catalytic" evidence="6">
    <location>
        <begin position="20"/>
        <end position="277"/>
    </location>
</feature>
<dbReference type="SUPFAM" id="SSF52283">
    <property type="entry name" value="Formate/glycerate dehydrogenase catalytic domain-like"/>
    <property type="match status" value="1"/>
</dbReference>
<dbReference type="GO" id="GO:0046983">
    <property type="term" value="F:protein dimerization activity"/>
    <property type="evidence" value="ECO:0007669"/>
    <property type="project" value="InterPro"/>
</dbReference>
<comment type="caution">
    <text evidence="5">Lacks conserved residue(s) required for the propagation of feature annotation.</text>
</comment>
<feature type="active site" description="Proton donor" evidence="5">
    <location>
        <position position="253"/>
    </location>
</feature>
<organism evidence="9 10">
    <name type="scientific">Litorivivens lipolytica</name>
    <dbReference type="NCBI Taxonomy" id="1524264"/>
    <lineage>
        <taxon>Bacteria</taxon>
        <taxon>Pseudomonadati</taxon>
        <taxon>Pseudomonadota</taxon>
        <taxon>Gammaproteobacteria</taxon>
        <taxon>Litorivivens</taxon>
    </lineage>
</organism>
<dbReference type="Proteomes" id="UP000537130">
    <property type="component" value="Unassembled WGS sequence"/>
</dbReference>
<comment type="subcellular location">
    <subcellularLocation>
        <location evidence="5">Cytoplasm</location>
    </subcellularLocation>
</comment>
<feature type="binding site" evidence="5">
    <location>
        <position position="231"/>
    </location>
    <ligand>
        <name>NAD(+)</name>
        <dbReference type="ChEBI" id="CHEBI:57540"/>
    </ligand>
</feature>
<proteinExistence type="inferred from homology"/>
<dbReference type="InterPro" id="IPR036291">
    <property type="entry name" value="NAD(P)-bd_dom_sf"/>
</dbReference>
<dbReference type="Pfam" id="PF02826">
    <property type="entry name" value="2-Hacid_dh_C"/>
    <property type="match status" value="1"/>
</dbReference>
<feature type="domain" description="Erythronate-4-phosphate dehydrogenase dimerisation" evidence="8">
    <location>
        <begin position="294"/>
        <end position="367"/>
    </location>
</feature>
<dbReference type="AlphaFoldDB" id="A0A7W4W2A7"/>
<dbReference type="CDD" id="cd12158">
    <property type="entry name" value="ErythrP_dh"/>
    <property type="match status" value="1"/>
</dbReference>
<keyword evidence="3 5" id="KW-0520">NAD</keyword>
<dbReference type="SUPFAM" id="SSF51735">
    <property type="entry name" value="NAD(P)-binding Rossmann-fold domains"/>
    <property type="match status" value="1"/>
</dbReference>
<feature type="domain" description="D-isomer specific 2-hydroxyacid dehydrogenase NAD-binding" evidence="7">
    <location>
        <begin position="114"/>
        <end position="255"/>
    </location>
</feature>
<dbReference type="GO" id="GO:0051287">
    <property type="term" value="F:NAD binding"/>
    <property type="evidence" value="ECO:0007669"/>
    <property type="project" value="InterPro"/>
</dbReference>
<comment type="similarity">
    <text evidence="5">Belongs to the D-isomer specific 2-hydroxyacid dehydrogenase family. PdxB subfamily.</text>
</comment>
<reference evidence="9 10" key="1">
    <citation type="submission" date="2020-08" db="EMBL/GenBank/DDBJ databases">
        <title>Genomic Encyclopedia of Type Strains, Phase III (KMG-III): the genomes of soil and plant-associated and newly described type strains.</title>
        <authorList>
            <person name="Whitman W."/>
        </authorList>
    </citation>
    <scope>NUCLEOTIDE SEQUENCE [LARGE SCALE GENOMIC DNA]</scope>
    <source>
        <strain evidence="9 10">CECT 8654</strain>
    </source>
</reference>
<feature type="binding site" evidence="5">
    <location>
        <position position="46"/>
    </location>
    <ligand>
        <name>substrate</name>
    </ligand>
</feature>
<dbReference type="Gene3D" id="3.30.1370.170">
    <property type="match status" value="1"/>
</dbReference>
<evidence type="ECO:0000256" key="2">
    <source>
        <dbReference type="ARBA" id="ARBA00023002"/>
    </source>
</evidence>
<evidence type="ECO:0000256" key="4">
    <source>
        <dbReference type="ARBA" id="ARBA00023096"/>
    </source>
</evidence>
<name>A0A7W4W2A7_9GAMM</name>
<evidence type="ECO:0000256" key="1">
    <source>
        <dbReference type="ARBA" id="ARBA00022490"/>
    </source>
</evidence>
<dbReference type="Pfam" id="PF11890">
    <property type="entry name" value="DUF3410"/>
    <property type="match status" value="1"/>
</dbReference>
<dbReference type="UniPathway" id="UPA00244">
    <property type="reaction ID" value="UER00310"/>
</dbReference>
<dbReference type="InterPro" id="IPR024531">
    <property type="entry name" value="Erythronate-4-P_DHase_dimer"/>
</dbReference>
<dbReference type="InterPro" id="IPR006139">
    <property type="entry name" value="D-isomer_2_OHA_DH_cat_dom"/>
</dbReference>
<accession>A0A7W4W2A7</accession>
<dbReference type="GO" id="GO:0033711">
    <property type="term" value="F:4-phosphoerythronate dehydrogenase activity"/>
    <property type="evidence" value="ECO:0007669"/>
    <property type="project" value="UniProtKB-EC"/>
</dbReference>
<dbReference type="GO" id="GO:0036001">
    <property type="term" value="P:'de novo' pyridoxal 5'-phosphate biosynthetic process"/>
    <property type="evidence" value="ECO:0007669"/>
    <property type="project" value="TreeGrafter"/>
</dbReference>
<dbReference type="InterPro" id="IPR006140">
    <property type="entry name" value="D-isomer_DH_NAD-bd"/>
</dbReference>
<dbReference type="HAMAP" id="MF_01825">
    <property type="entry name" value="PdxB"/>
    <property type="match status" value="1"/>
</dbReference>
<evidence type="ECO:0000259" key="7">
    <source>
        <dbReference type="Pfam" id="PF02826"/>
    </source>
</evidence>
<evidence type="ECO:0000259" key="8">
    <source>
        <dbReference type="Pfam" id="PF11890"/>
    </source>
</evidence>
<feature type="binding site" evidence="5">
    <location>
        <position position="174"/>
    </location>
    <ligand>
        <name>NAD(+)</name>
        <dbReference type="ChEBI" id="CHEBI:57540"/>
    </ligand>
</feature>
<feature type="active site" evidence="5">
    <location>
        <position position="236"/>
    </location>
</feature>
<evidence type="ECO:0000256" key="5">
    <source>
        <dbReference type="HAMAP-Rule" id="MF_01825"/>
    </source>
</evidence>
<protein>
    <recommendedName>
        <fullName evidence="5">Erythronate-4-phosphate dehydrogenase</fullName>
        <ecNumber evidence="5">1.1.1.290</ecNumber>
    </recommendedName>
</protein>
<comment type="function">
    <text evidence="5">Catalyzes the oxidation of erythronate-4-phosphate to 3-hydroxy-2-oxo-4-phosphonooxybutanoate.</text>
</comment>
<evidence type="ECO:0000259" key="6">
    <source>
        <dbReference type="Pfam" id="PF00389"/>
    </source>
</evidence>
<dbReference type="RefSeq" id="WP_183408849.1">
    <property type="nucleotide sequence ID" value="NZ_JACHWY010000001.1"/>
</dbReference>
<keyword evidence="4 5" id="KW-0664">Pyridoxine biosynthesis</keyword>
<dbReference type="PANTHER" id="PTHR42938:SF9">
    <property type="entry name" value="FORMATE DEHYDROGENASE 1"/>
    <property type="match status" value="1"/>
</dbReference>
<comment type="catalytic activity">
    <reaction evidence="5">
        <text>4-phospho-D-erythronate + NAD(+) = (R)-3-hydroxy-2-oxo-4-phosphooxybutanoate + NADH + H(+)</text>
        <dbReference type="Rhea" id="RHEA:18829"/>
        <dbReference type="ChEBI" id="CHEBI:15378"/>
        <dbReference type="ChEBI" id="CHEBI:57540"/>
        <dbReference type="ChEBI" id="CHEBI:57945"/>
        <dbReference type="ChEBI" id="CHEBI:58538"/>
        <dbReference type="ChEBI" id="CHEBI:58766"/>
        <dbReference type="EC" id="1.1.1.290"/>
    </reaction>
</comment>
<feature type="binding site" evidence="5">
    <location>
        <position position="147"/>
    </location>
    <ligand>
        <name>NAD(+)</name>
        <dbReference type="ChEBI" id="CHEBI:57540"/>
    </ligand>
</feature>
<comment type="subunit">
    <text evidence="5">Homodimer.</text>
</comment>
<gene>
    <name evidence="5" type="primary">pdxB</name>
    <name evidence="9" type="ORF">FHR99_000384</name>
</gene>
<dbReference type="InterPro" id="IPR020921">
    <property type="entry name" value="Erythronate-4-P_DHase"/>
</dbReference>
<dbReference type="GO" id="GO:0005829">
    <property type="term" value="C:cytosol"/>
    <property type="evidence" value="ECO:0007669"/>
    <property type="project" value="TreeGrafter"/>
</dbReference>
<dbReference type="EC" id="1.1.1.290" evidence="5"/>
<evidence type="ECO:0000313" key="10">
    <source>
        <dbReference type="Proteomes" id="UP000537130"/>
    </source>
</evidence>
<dbReference type="EMBL" id="JACHWY010000001">
    <property type="protein sequence ID" value="MBB3046148.1"/>
    <property type="molecule type" value="Genomic_DNA"/>
</dbReference>
<keyword evidence="1 5" id="KW-0963">Cytoplasm</keyword>
<evidence type="ECO:0000256" key="3">
    <source>
        <dbReference type="ARBA" id="ARBA00023027"/>
    </source>
</evidence>
<feature type="binding site" evidence="5">
    <location>
        <position position="256"/>
    </location>
    <ligand>
        <name>NAD(+)</name>
        <dbReference type="ChEBI" id="CHEBI:57540"/>
    </ligand>
</feature>
<feature type="binding site" evidence="5">
    <location>
        <position position="67"/>
    </location>
    <ligand>
        <name>substrate</name>
    </ligand>
</feature>
<comment type="caution">
    <text evidence="9">The sequence shown here is derived from an EMBL/GenBank/DDBJ whole genome shotgun (WGS) entry which is preliminary data.</text>
</comment>
<feature type="active site" evidence="5">
    <location>
        <position position="207"/>
    </location>
</feature>